<dbReference type="InterPro" id="IPR011050">
    <property type="entry name" value="Pectin_lyase_fold/virulence"/>
</dbReference>
<accession>A0A518EXZ3</accession>
<dbReference type="SUPFAM" id="SSF51126">
    <property type="entry name" value="Pectin lyase-like"/>
    <property type="match status" value="1"/>
</dbReference>
<dbReference type="EMBL" id="CP036434">
    <property type="protein sequence ID" value="QDV08966.1"/>
    <property type="molecule type" value="Genomic_DNA"/>
</dbReference>
<protein>
    <recommendedName>
        <fullName evidence="4">Right handed beta helix domain-containing protein</fullName>
    </recommendedName>
</protein>
<evidence type="ECO:0000313" key="2">
    <source>
        <dbReference type="EMBL" id="QDV08966.1"/>
    </source>
</evidence>
<feature type="chain" id="PRO_5022117486" description="Right handed beta helix domain-containing protein" evidence="1">
    <location>
        <begin position="23"/>
        <end position="437"/>
    </location>
</feature>
<dbReference type="OrthoDB" id="291931at2"/>
<dbReference type="RefSeq" id="WP_145202543.1">
    <property type="nucleotide sequence ID" value="NZ_CP036434.1"/>
</dbReference>
<evidence type="ECO:0000313" key="3">
    <source>
        <dbReference type="Proteomes" id="UP000320390"/>
    </source>
</evidence>
<dbReference type="InterPro" id="IPR012334">
    <property type="entry name" value="Pectin_lyas_fold"/>
</dbReference>
<gene>
    <name evidence="2" type="ORF">Poly30_45220</name>
</gene>
<reference evidence="2 3" key="1">
    <citation type="submission" date="2019-02" db="EMBL/GenBank/DDBJ databases">
        <title>Deep-cultivation of Planctomycetes and their phenomic and genomic characterization uncovers novel biology.</title>
        <authorList>
            <person name="Wiegand S."/>
            <person name="Jogler M."/>
            <person name="Boedeker C."/>
            <person name="Pinto D."/>
            <person name="Vollmers J."/>
            <person name="Rivas-Marin E."/>
            <person name="Kohn T."/>
            <person name="Peeters S.H."/>
            <person name="Heuer A."/>
            <person name="Rast P."/>
            <person name="Oberbeckmann S."/>
            <person name="Bunk B."/>
            <person name="Jeske O."/>
            <person name="Meyerdierks A."/>
            <person name="Storesund J.E."/>
            <person name="Kallscheuer N."/>
            <person name="Luecker S."/>
            <person name="Lage O.M."/>
            <person name="Pohl T."/>
            <person name="Merkel B.J."/>
            <person name="Hornburger P."/>
            <person name="Mueller R.-W."/>
            <person name="Bruemmer F."/>
            <person name="Labrenz M."/>
            <person name="Spormann A.M."/>
            <person name="Op den Camp H."/>
            <person name="Overmann J."/>
            <person name="Amann R."/>
            <person name="Jetten M.S.M."/>
            <person name="Mascher T."/>
            <person name="Medema M.H."/>
            <person name="Devos D.P."/>
            <person name="Kaster A.-K."/>
            <person name="Ovreas L."/>
            <person name="Rohde M."/>
            <person name="Galperin M.Y."/>
            <person name="Jogler C."/>
        </authorList>
    </citation>
    <scope>NUCLEOTIDE SEQUENCE [LARGE SCALE GENOMIC DNA]</scope>
    <source>
        <strain evidence="2 3">Poly30</strain>
    </source>
</reference>
<keyword evidence="1" id="KW-0732">Signal</keyword>
<organism evidence="2 3">
    <name type="scientific">Saltatorellus ferox</name>
    <dbReference type="NCBI Taxonomy" id="2528018"/>
    <lineage>
        <taxon>Bacteria</taxon>
        <taxon>Pseudomonadati</taxon>
        <taxon>Planctomycetota</taxon>
        <taxon>Planctomycetia</taxon>
        <taxon>Planctomycetia incertae sedis</taxon>
        <taxon>Saltatorellus</taxon>
    </lineage>
</organism>
<dbReference type="Proteomes" id="UP000320390">
    <property type="component" value="Chromosome"/>
</dbReference>
<evidence type="ECO:0008006" key="4">
    <source>
        <dbReference type="Google" id="ProtNLM"/>
    </source>
</evidence>
<keyword evidence="3" id="KW-1185">Reference proteome</keyword>
<name>A0A518EXZ3_9BACT</name>
<dbReference type="Gene3D" id="2.160.20.10">
    <property type="entry name" value="Single-stranded right-handed beta-helix, Pectin lyase-like"/>
    <property type="match status" value="1"/>
</dbReference>
<sequence precursor="true">MNTISMSAAIGALALLAVPSRADVLIVDTDHPAPFRQIQEAIDVAQDGDTIVVRPRVDYRARMDGFVIDGKALTIHGMDAEFLLTGKATIRSIPAGGTVVLRGLDINRRTRDDPHAHDVDPLSPGAPGIGLVVAECAGAVSLQSCSVEGGFISGWTGGPSQGGIELVDVSSFSAVDCRLRGGAVSTGMRIVRSRATLYRSDVFGGIGLGDTGYNPTSGDGALGVDVRGRSFLWIGDSSIEGGPGGIAYCIGTGSCPATVGDGGTGMTVESASQVYSLASVVRGGPVGYTDPSFGWIDNPPSIGVALTGQIDIIPGAQRSVQCAPMVASGSSLPMTFTGLEGEEVQLLVGGGTAFRFFGSLTGAFMVRDLLQVSPQGSWPTMPGSGSLARDITLPQVAAGEVRTMTVQAFFRSPGSMTRFRISNPQTVTVFGAGVPIP</sequence>
<feature type="signal peptide" evidence="1">
    <location>
        <begin position="1"/>
        <end position="22"/>
    </location>
</feature>
<proteinExistence type="predicted"/>
<dbReference type="AlphaFoldDB" id="A0A518EXZ3"/>
<evidence type="ECO:0000256" key="1">
    <source>
        <dbReference type="SAM" id="SignalP"/>
    </source>
</evidence>